<dbReference type="PROSITE" id="PS50887">
    <property type="entry name" value="GGDEF"/>
    <property type="match status" value="1"/>
</dbReference>
<dbReference type="PANTHER" id="PTHR33121">
    <property type="entry name" value="CYCLIC DI-GMP PHOSPHODIESTERASE PDEF"/>
    <property type="match status" value="1"/>
</dbReference>
<dbReference type="Pfam" id="PF00990">
    <property type="entry name" value="GGDEF"/>
    <property type="match status" value="1"/>
</dbReference>
<dbReference type="InterPro" id="IPR029787">
    <property type="entry name" value="Nucleotide_cyclase"/>
</dbReference>
<evidence type="ECO:0000313" key="3">
    <source>
        <dbReference type="Proteomes" id="UP000574761"/>
    </source>
</evidence>
<keyword evidence="3" id="KW-1185">Reference proteome</keyword>
<sequence>MTAKANAPDTLARSAAVLAKIAQLMTRLEIPAIPRNYSLLHEALTGSNTALGREITALGKAPTQEALDAIGVRNGLPDHNSLVLGHSATDLMRTIAALASEAESERQKRSNAVTQINQLLGRLRADPVMAMTDFASQAGLLVTSVEALIGSESVHCQRLDALVARLENVAAGAAASETALLHDPITGLANRTALMNRLVAAYDAEDSSGSALLLMRVERLKGLSDSHAAGASEEALKQIATIFRKSIKKLDYVARVGGDGFAFLFDKVDHDSAVLIAERIRHRLETEVFRISGRDYLPGTLSLTVGAAFTDDAQNGNELYRQAMLALEAANESGTCVYSVELTELAGRNYRRDVA</sequence>
<accession>A0A7W6GL22</accession>
<dbReference type="Gene3D" id="3.30.70.270">
    <property type="match status" value="1"/>
</dbReference>
<gene>
    <name evidence="2" type="ORF">GGQ64_004048</name>
</gene>
<dbReference type="InterPro" id="IPR000160">
    <property type="entry name" value="GGDEF_dom"/>
</dbReference>
<dbReference type="InterPro" id="IPR043128">
    <property type="entry name" value="Rev_trsase/Diguanyl_cyclase"/>
</dbReference>
<dbReference type="SUPFAM" id="SSF55073">
    <property type="entry name" value="Nucleotide cyclase"/>
    <property type="match status" value="1"/>
</dbReference>
<dbReference type="SMART" id="SM00267">
    <property type="entry name" value="GGDEF"/>
    <property type="match status" value="1"/>
</dbReference>
<dbReference type="InterPro" id="IPR050706">
    <property type="entry name" value="Cyclic-di-GMP_PDE-like"/>
</dbReference>
<comment type="caution">
    <text evidence="2">The sequence shown here is derived from an EMBL/GenBank/DDBJ whole genome shotgun (WGS) entry which is preliminary data.</text>
</comment>
<dbReference type="AlphaFoldDB" id="A0A7W6GL22"/>
<dbReference type="NCBIfam" id="TIGR00254">
    <property type="entry name" value="GGDEF"/>
    <property type="match status" value="1"/>
</dbReference>
<organism evidence="2 3">
    <name type="scientific">Mycoplana azooxidifex</name>
    <dbReference type="NCBI Taxonomy" id="1636188"/>
    <lineage>
        <taxon>Bacteria</taxon>
        <taxon>Pseudomonadati</taxon>
        <taxon>Pseudomonadota</taxon>
        <taxon>Alphaproteobacteria</taxon>
        <taxon>Hyphomicrobiales</taxon>
        <taxon>Rhizobiaceae</taxon>
        <taxon>Mycoplana</taxon>
    </lineage>
</organism>
<dbReference type="EMBL" id="JACIEE010000008">
    <property type="protein sequence ID" value="MBB3978813.1"/>
    <property type="molecule type" value="Genomic_DNA"/>
</dbReference>
<dbReference type="PANTHER" id="PTHR33121:SF79">
    <property type="entry name" value="CYCLIC DI-GMP PHOSPHODIESTERASE PDED-RELATED"/>
    <property type="match status" value="1"/>
</dbReference>
<evidence type="ECO:0000313" key="2">
    <source>
        <dbReference type="EMBL" id="MBB3978813.1"/>
    </source>
</evidence>
<evidence type="ECO:0000259" key="1">
    <source>
        <dbReference type="PROSITE" id="PS50887"/>
    </source>
</evidence>
<feature type="domain" description="GGDEF" evidence="1">
    <location>
        <begin position="208"/>
        <end position="343"/>
    </location>
</feature>
<reference evidence="2 3" key="1">
    <citation type="submission" date="2020-08" db="EMBL/GenBank/DDBJ databases">
        <title>Genomic Encyclopedia of Type Strains, Phase IV (KMG-IV): sequencing the most valuable type-strain genomes for metagenomic binning, comparative biology and taxonomic classification.</title>
        <authorList>
            <person name="Goeker M."/>
        </authorList>
    </citation>
    <scope>NUCLEOTIDE SEQUENCE [LARGE SCALE GENOMIC DNA]</scope>
    <source>
        <strain evidence="2 3">DSM 100211</strain>
    </source>
</reference>
<name>A0A7W6GL22_9HYPH</name>
<dbReference type="GO" id="GO:0071111">
    <property type="term" value="F:cyclic-guanylate-specific phosphodiesterase activity"/>
    <property type="evidence" value="ECO:0007669"/>
    <property type="project" value="InterPro"/>
</dbReference>
<dbReference type="RefSeq" id="WP_183807061.1">
    <property type="nucleotide sequence ID" value="NZ_JACIEE010000008.1"/>
</dbReference>
<proteinExistence type="predicted"/>
<dbReference type="CDD" id="cd01949">
    <property type="entry name" value="GGDEF"/>
    <property type="match status" value="1"/>
</dbReference>
<protein>
    <submittedName>
        <fullName evidence="2">Diguanylate cyclase</fullName>
    </submittedName>
</protein>
<dbReference type="Proteomes" id="UP000574761">
    <property type="component" value="Unassembled WGS sequence"/>
</dbReference>